<dbReference type="GO" id="GO:0005829">
    <property type="term" value="C:cytosol"/>
    <property type="evidence" value="ECO:0007669"/>
    <property type="project" value="TreeGrafter"/>
</dbReference>
<sequence length="331" mass="35771">MATVSYKDAGVDIDAGNQFVENIKPYVKSTIIPGVLGGIGSFAGAFELPSGYKKPVILSGTDGVGTKLKLAIDAKKFDTVGIDLVAMCSNDLLCNFGEPLFFLDYYATAKLDVNEATQVVKGIAEGCIRSECALVGGETAEMPGMYKEGDFDLAGFCVGIAEKDELDRISKVKAGDVLIALPSSGVHSNGFSLVRKLLLEKLGMSLEDDFQGKKLKDVLLEPTRIYVKEFKANKDKINALAHITGGGITENLPRVLPENLTAVVQRSKIKVLPIFEFMSKHVELEEMYRTFNMGVGMVLVVNPANVDTILANTDGYVIGELKSGERKVEFI</sequence>
<dbReference type="SUPFAM" id="SSF55326">
    <property type="entry name" value="PurM N-terminal domain-like"/>
    <property type="match status" value="1"/>
</dbReference>
<dbReference type="GO" id="GO:0046084">
    <property type="term" value="P:adenine biosynthetic process"/>
    <property type="evidence" value="ECO:0007669"/>
    <property type="project" value="TreeGrafter"/>
</dbReference>
<keyword evidence="10 15" id="KW-0067">ATP-binding</keyword>
<dbReference type="EMBL" id="JAIQ01000175">
    <property type="protein sequence ID" value="KLD95828.1"/>
    <property type="molecule type" value="Genomic_DNA"/>
</dbReference>
<keyword evidence="9 15" id="KW-0658">Purine biosynthesis</keyword>
<dbReference type="Gene3D" id="3.90.650.10">
    <property type="entry name" value="PurM-like C-terminal domain"/>
    <property type="match status" value="1"/>
</dbReference>
<dbReference type="RefSeq" id="WP_046997530.1">
    <property type="nucleotide sequence ID" value="NZ_JAIQ01000175.1"/>
</dbReference>
<feature type="domain" description="PurM-like C-terminal" evidence="17">
    <location>
        <begin position="173"/>
        <end position="326"/>
    </location>
</feature>
<dbReference type="PATRIC" id="fig|1447256.3.peg.2562"/>
<evidence type="ECO:0000256" key="11">
    <source>
        <dbReference type="ARBA" id="ARBA00031908"/>
    </source>
</evidence>
<dbReference type="PANTHER" id="PTHR10520:SF12">
    <property type="entry name" value="TRIFUNCTIONAL PURINE BIOSYNTHETIC PROTEIN ADENOSINE-3"/>
    <property type="match status" value="1"/>
</dbReference>
<keyword evidence="7 15" id="KW-0436">Ligase</keyword>
<keyword evidence="8 15" id="KW-0547">Nucleotide-binding</keyword>
<comment type="catalytic activity">
    <reaction evidence="14 15">
        <text>2-formamido-N(1)-(5-O-phospho-beta-D-ribosyl)acetamidine + ATP = 5-amino-1-(5-phospho-beta-D-ribosyl)imidazole + ADP + phosphate + H(+)</text>
        <dbReference type="Rhea" id="RHEA:23032"/>
        <dbReference type="ChEBI" id="CHEBI:15378"/>
        <dbReference type="ChEBI" id="CHEBI:30616"/>
        <dbReference type="ChEBI" id="CHEBI:43474"/>
        <dbReference type="ChEBI" id="CHEBI:137981"/>
        <dbReference type="ChEBI" id="CHEBI:147287"/>
        <dbReference type="ChEBI" id="CHEBI:456216"/>
        <dbReference type="EC" id="6.3.3.1"/>
    </reaction>
</comment>
<dbReference type="InterPro" id="IPR010918">
    <property type="entry name" value="PurM-like_C_dom"/>
</dbReference>
<evidence type="ECO:0000313" key="18">
    <source>
        <dbReference type="EMBL" id="KLD95828.1"/>
    </source>
</evidence>
<dbReference type="HAMAP" id="MF_00741">
    <property type="entry name" value="AIRS"/>
    <property type="match status" value="1"/>
</dbReference>
<name>A0A0G9JNG7_9BACT</name>
<dbReference type="PANTHER" id="PTHR10520">
    <property type="entry name" value="TRIFUNCTIONAL PURINE BIOSYNTHETIC PROTEIN ADENOSINE-3-RELATED"/>
    <property type="match status" value="1"/>
</dbReference>
<evidence type="ECO:0000313" key="19">
    <source>
        <dbReference type="Proteomes" id="UP000035514"/>
    </source>
</evidence>
<evidence type="ECO:0000256" key="6">
    <source>
        <dbReference type="ARBA" id="ARBA00022490"/>
    </source>
</evidence>
<dbReference type="InterPro" id="IPR036921">
    <property type="entry name" value="PurM-like_N_sf"/>
</dbReference>
<evidence type="ECO:0000256" key="1">
    <source>
        <dbReference type="ARBA" id="ARBA00004496"/>
    </source>
</evidence>
<dbReference type="CDD" id="cd02196">
    <property type="entry name" value="PurM"/>
    <property type="match status" value="1"/>
</dbReference>
<evidence type="ECO:0000256" key="2">
    <source>
        <dbReference type="ARBA" id="ARBA00004686"/>
    </source>
</evidence>
<evidence type="ECO:0000256" key="8">
    <source>
        <dbReference type="ARBA" id="ARBA00022741"/>
    </source>
</evidence>
<dbReference type="Pfam" id="PF00586">
    <property type="entry name" value="AIRS"/>
    <property type="match status" value="1"/>
</dbReference>
<dbReference type="GO" id="GO:0006189">
    <property type="term" value="P:'de novo' IMP biosynthetic process"/>
    <property type="evidence" value="ECO:0007669"/>
    <property type="project" value="UniProtKB-UniRule"/>
</dbReference>
<dbReference type="NCBIfam" id="TIGR00878">
    <property type="entry name" value="purM"/>
    <property type="match status" value="1"/>
</dbReference>
<reference evidence="18 19" key="1">
    <citation type="submission" date="2014-01" db="EMBL/GenBank/DDBJ databases">
        <title>Development of a Comparative Genomic Fingerprinting Assay for High Resolution Genotyping of Arcobacter butzleri.</title>
        <authorList>
            <person name="Webb A.L."/>
            <person name="Inglis G.D."/>
            <person name="Kruczkiewicz P."/>
            <person name="Selinger L.B."/>
            <person name="Taboada E.N."/>
        </authorList>
    </citation>
    <scope>NUCLEOTIDE SEQUENCE [LARGE SCALE GENOMIC DNA]</scope>
    <source>
        <strain evidence="18 19">L348</strain>
    </source>
</reference>
<dbReference type="InterPro" id="IPR016188">
    <property type="entry name" value="PurM-like_N"/>
</dbReference>
<dbReference type="GO" id="GO:0004637">
    <property type="term" value="F:phosphoribosylamine-glycine ligase activity"/>
    <property type="evidence" value="ECO:0007669"/>
    <property type="project" value="TreeGrafter"/>
</dbReference>
<dbReference type="FunFam" id="3.30.1330.10:FF:000001">
    <property type="entry name" value="Phosphoribosylformylglycinamidine cyclo-ligase"/>
    <property type="match status" value="1"/>
</dbReference>
<dbReference type="AlphaFoldDB" id="A0A0G9JNG7"/>
<comment type="caution">
    <text evidence="18">The sequence shown here is derived from an EMBL/GenBank/DDBJ whole genome shotgun (WGS) entry which is preliminary data.</text>
</comment>
<dbReference type="EC" id="6.3.3.1" evidence="4 15"/>
<feature type="domain" description="PurM-like N-terminal" evidence="16">
    <location>
        <begin position="57"/>
        <end position="161"/>
    </location>
</feature>
<protein>
    <recommendedName>
        <fullName evidence="5 15">Phosphoribosylformylglycinamidine cyclo-ligase</fullName>
        <ecNumber evidence="4 15">6.3.3.1</ecNumber>
    </recommendedName>
    <alternativeName>
        <fullName evidence="12 15">AIR synthase</fullName>
    </alternativeName>
    <alternativeName>
        <fullName evidence="13 15">AIRS</fullName>
    </alternativeName>
    <alternativeName>
        <fullName evidence="11 15">Phosphoribosyl-aminoimidazole synthetase</fullName>
    </alternativeName>
</protein>
<evidence type="ECO:0000256" key="12">
    <source>
        <dbReference type="ARBA" id="ARBA00032931"/>
    </source>
</evidence>
<evidence type="ECO:0000259" key="17">
    <source>
        <dbReference type="Pfam" id="PF02769"/>
    </source>
</evidence>
<dbReference type="Gene3D" id="3.30.1330.10">
    <property type="entry name" value="PurM-like, N-terminal domain"/>
    <property type="match status" value="1"/>
</dbReference>
<evidence type="ECO:0000256" key="15">
    <source>
        <dbReference type="HAMAP-Rule" id="MF_00741"/>
    </source>
</evidence>
<keyword evidence="6 15" id="KW-0963">Cytoplasm</keyword>
<dbReference type="FunFam" id="3.90.650.10:FF:000011">
    <property type="entry name" value="Phosphoribosylformylglycinamidine cyclo-ligase"/>
    <property type="match status" value="1"/>
</dbReference>
<evidence type="ECO:0000256" key="9">
    <source>
        <dbReference type="ARBA" id="ARBA00022755"/>
    </source>
</evidence>
<evidence type="ECO:0000256" key="4">
    <source>
        <dbReference type="ARBA" id="ARBA00013047"/>
    </source>
</evidence>
<proteinExistence type="inferred from homology"/>
<dbReference type="UniPathway" id="UPA00074">
    <property type="reaction ID" value="UER00129"/>
</dbReference>
<accession>A0A0G9JNG7</accession>
<dbReference type="GO" id="GO:0005524">
    <property type="term" value="F:ATP binding"/>
    <property type="evidence" value="ECO:0007669"/>
    <property type="project" value="UniProtKB-KW"/>
</dbReference>
<dbReference type="InterPro" id="IPR004733">
    <property type="entry name" value="PurM_cligase"/>
</dbReference>
<comment type="similarity">
    <text evidence="3 15">Belongs to the AIR synthase family.</text>
</comment>
<evidence type="ECO:0000256" key="13">
    <source>
        <dbReference type="ARBA" id="ARBA00033093"/>
    </source>
</evidence>
<evidence type="ECO:0000256" key="14">
    <source>
        <dbReference type="ARBA" id="ARBA00049057"/>
    </source>
</evidence>
<evidence type="ECO:0000256" key="5">
    <source>
        <dbReference type="ARBA" id="ARBA00020367"/>
    </source>
</evidence>
<comment type="pathway">
    <text evidence="2 15">Purine metabolism; IMP biosynthesis via de novo pathway; 5-amino-1-(5-phospho-D-ribosyl)imidazole from N(2)-formyl-N(1)-(5-phospho-D-ribosyl)glycinamide: step 2/2.</text>
</comment>
<dbReference type="SUPFAM" id="SSF56042">
    <property type="entry name" value="PurM C-terminal domain-like"/>
    <property type="match status" value="1"/>
</dbReference>
<evidence type="ECO:0000256" key="7">
    <source>
        <dbReference type="ARBA" id="ARBA00022598"/>
    </source>
</evidence>
<evidence type="ECO:0000256" key="10">
    <source>
        <dbReference type="ARBA" id="ARBA00022840"/>
    </source>
</evidence>
<dbReference type="Pfam" id="PF02769">
    <property type="entry name" value="AIRS_C"/>
    <property type="match status" value="1"/>
</dbReference>
<dbReference type="Proteomes" id="UP000035514">
    <property type="component" value="Unassembled WGS sequence"/>
</dbReference>
<evidence type="ECO:0000256" key="3">
    <source>
        <dbReference type="ARBA" id="ARBA00010280"/>
    </source>
</evidence>
<dbReference type="InterPro" id="IPR036676">
    <property type="entry name" value="PurM-like_C_sf"/>
</dbReference>
<dbReference type="GO" id="GO:0004641">
    <property type="term" value="F:phosphoribosylformylglycinamidine cyclo-ligase activity"/>
    <property type="evidence" value="ECO:0007669"/>
    <property type="project" value="UniProtKB-UniRule"/>
</dbReference>
<comment type="subcellular location">
    <subcellularLocation>
        <location evidence="1 15">Cytoplasm</location>
    </subcellularLocation>
</comment>
<evidence type="ECO:0000259" key="16">
    <source>
        <dbReference type="Pfam" id="PF00586"/>
    </source>
</evidence>
<organism evidence="18 19">
    <name type="scientific">Aliarcobacter butzleri L348</name>
    <dbReference type="NCBI Taxonomy" id="1447256"/>
    <lineage>
        <taxon>Bacteria</taxon>
        <taxon>Pseudomonadati</taxon>
        <taxon>Campylobacterota</taxon>
        <taxon>Epsilonproteobacteria</taxon>
        <taxon>Campylobacterales</taxon>
        <taxon>Arcobacteraceae</taxon>
        <taxon>Aliarcobacter</taxon>
    </lineage>
</organism>
<gene>
    <name evidence="15" type="primary">purM</name>
    <name evidence="18" type="ORF">AA20_13060</name>
</gene>